<protein>
    <submittedName>
        <fullName evidence="11">AMSH-like protease</fullName>
    </submittedName>
</protein>
<dbReference type="OrthoDB" id="3640at2759"/>
<dbReference type="FunFam" id="3.40.140.10:FF:000033">
    <property type="entry name" value="AMSH-like protease sst2"/>
    <property type="match status" value="1"/>
</dbReference>
<comment type="cofactor">
    <cofactor evidence="1">
        <name>Zn(2+)</name>
        <dbReference type="ChEBI" id="CHEBI:29105"/>
    </cofactor>
</comment>
<feature type="region of interest" description="Disordered" evidence="9">
    <location>
        <begin position="43"/>
        <end position="72"/>
    </location>
</feature>
<evidence type="ECO:0000256" key="8">
    <source>
        <dbReference type="ARBA" id="ARBA00023049"/>
    </source>
</evidence>
<dbReference type="eggNOG" id="KOG2880">
    <property type="taxonomic scope" value="Eukaryota"/>
</dbReference>
<feature type="compositionally biased region" description="Low complexity" evidence="9">
    <location>
        <begin position="59"/>
        <end position="69"/>
    </location>
</feature>
<keyword evidence="7" id="KW-0862">Zinc</keyword>
<keyword evidence="6" id="KW-0378">Hydrolase</keyword>
<evidence type="ECO:0000256" key="5">
    <source>
        <dbReference type="ARBA" id="ARBA00022786"/>
    </source>
</evidence>
<dbReference type="InterPro" id="IPR044098">
    <property type="entry name" value="STAMBP/STALP-like_MPN"/>
</dbReference>
<keyword evidence="3" id="KW-0645">Protease</keyword>
<dbReference type="MEROPS" id="M67.A14"/>
<organism evidence="11 12">
    <name type="scientific">Taphrina deformans (strain PYCC 5710 / ATCC 11124 / CBS 356.35 / IMI 108563 / JCM 9778 / NBRC 8474)</name>
    <name type="common">Peach leaf curl fungus</name>
    <name type="synonym">Lalaria deformans</name>
    <dbReference type="NCBI Taxonomy" id="1097556"/>
    <lineage>
        <taxon>Eukaryota</taxon>
        <taxon>Fungi</taxon>
        <taxon>Dikarya</taxon>
        <taxon>Ascomycota</taxon>
        <taxon>Taphrinomycotina</taxon>
        <taxon>Taphrinomycetes</taxon>
        <taxon>Taphrinales</taxon>
        <taxon>Taphrinaceae</taxon>
        <taxon>Taphrina</taxon>
    </lineage>
</organism>
<evidence type="ECO:0000256" key="4">
    <source>
        <dbReference type="ARBA" id="ARBA00022723"/>
    </source>
</evidence>
<dbReference type="EMBL" id="CAHR02000090">
    <property type="protein sequence ID" value="CCG82566.1"/>
    <property type="molecule type" value="Genomic_DNA"/>
</dbReference>
<feature type="region of interest" description="Disordered" evidence="9">
    <location>
        <begin position="99"/>
        <end position="136"/>
    </location>
</feature>
<evidence type="ECO:0000313" key="11">
    <source>
        <dbReference type="EMBL" id="CCG82566.1"/>
    </source>
</evidence>
<dbReference type="GO" id="GO:0046872">
    <property type="term" value="F:metal ion binding"/>
    <property type="evidence" value="ECO:0007669"/>
    <property type="project" value="UniProtKB-KW"/>
</dbReference>
<dbReference type="GO" id="GO:0061578">
    <property type="term" value="F:K63-linked deubiquitinase activity"/>
    <property type="evidence" value="ECO:0007669"/>
    <property type="project" value="InterPro"/>
</dbReference>
<dbReference type="GO" id="GO:0070536">
    <property type="term" value="P:protein K63-linked deubiquitination"/>
    <property type="evidence" value="ECO:0007669"/>
    <property type="project" value="InterPro"/>
</dbReference>
<feature type="compositionally biased region" description="Polar residues" evidence="9">
    <location>
        <begin position="99"/>
        <end position="111"/>
    </location>
</feature>
<dbReference type="STRING" id="1097556.R4XGQ4"/>
<dbReference type="GO" id="GO:0006508">
    <property type="term" value="P:proteolysis"/>
    <property type="evidence" value="ECO:0007669"/>
    <property type="project" value="UniProtKB-KW"/>
</dbReference>
<keyword evidence="8" id="KW-0482">Metalloprotease</keyword>
<dbReference type="Pfam" id="PF01398">
    <property type="entry name" value="JAB"/>
    <property type="match status" value="1"/>
</dbReference>
<keyword evidence="4" id="KW-0479">Metal-binding</keyword>
<evidence type="ECO:0000313" key="12">
    <source>
        <dbReference type="Proteomes" id="UP000013776"/>
    </source>
</evidence>
<gene>
    <name evidence="11" type="ORF">TAPDE_002592</name>
</gene>
<dbReference type="CDD" id="cd08066">
    <property type="entry name" value="MPN_AMSH_like"/>
    <property type="match status" value="1"/>
</dbReference>
<dbReference type="SUPFAM" id="SSF102712">
    <property type="entry name" value="JAB1/MPN domain"/>
    <property type="match status" value="1"/>
</dbReference>
<name>R4XGQ4_TAPDE</name>
<feature type="domain" description="MPN" evidence="10">
    <location>
        <begin position="154"/>
        <end position="285"/>
    </location>
</feature>
<dbReference type="Proteomes" id="UP000013776">
    <property type="component" value="Unassembled WGS sequence"/>
</dbReference>
<evidence type="ECO:0000256" key="7">
    <source>
        <dbReference type="ARBA" id="ARBA00022833"/>
    </source>
</evidence>
<dbReference type="PROSITE" id="PS50249">
    <property type="entry name" value="MPN"/>
    <property type="match status" value="1"/>
</dbReference>
<dbReference type="PANTHER" id="PTHR12947">
    <property type="entry name" value="AMSH-LIKE PROTEASE"/>
    <property type="match status" value="1"/>
</dbReference>
<dbReference type="PANTHER" id="PTHR12947:SF13">
    <property type="entry name" value="FI19924P1"/>
    <property type="match status" value="1"/>
</dbReference>
<dbReference type="GO" id="GO:0005768">
    <property type="term" value="C:endosome"/>
    <property type="evidence" value="ECO:0007669"/>
    <property type="project" value="TreeGrafter"/>
</dbReference>
<dbReference type="InterPro" id="IPR000555">
    <property type="entry name" value="JAMM/MPN+_dom"/>
</dbReference>
<dbReference type="GO" id="GO:0016020">
    <property type="term" value="C:membrane"/>
    <property type="evidence" value="ECO:0007669"/>
    <property type="project" value="TreeGrafter"/>
</dbReference>
<keyword evidence="5" id="KW-0833">Ubl conjugation pathway</keyword>
<evidence type="ECO:0000256" key="1">
    <source>
        <dbReference type="ARBA" id="ARBA00001947"/>
    </source>
</evidence>
<dbReference type="InterPro" id="IPR037518">
    <property type="entry name" value="MPN"/>
</dbReference>
<evidence type="ECO:0000256" key="2">
    <source>
        <dbReference type="ARBA" id="ARBA00010981"/>
    </source>
</evidence>
<evidence type="ECO:0000256" key="6">
    <source>
        <dbReference type="ARBA" id="ARBA00022801"/>
    </source>
</evidence>
<evidence type="ECO:0000259" key="10">
    <source>
        <dbReference type="PROSITE" id="PS50249"/>
    </source>
</evidence>
<feature type="compositionally biased region" description="Basic and acidic residues" evidence="9">
    <location>
        <begin position="43"/>
        <end position="58"/>
    </location>
</feature>
<dbReference type="AlphaFoldDB" id="R4XGQ4"/>
<dbReference type="SMART" id="SM00232">
    <property type="entry name" value="JAB_MPN"/>
    <property type="match status" value="1"/>
</dbReference>
<evidence type="ECO:0000256" key="9">
    <source>
        <dbReference type="SAM" id="MobiDB-lite"/>
    </source>
</evidence>
<dbReference type="Gene3D" id="3.40.140.10">
    <property type="entry name" value="Cytidine Deaminase, domain 2"/>
    <property type="match status" value="1"/>
</dbReference>
<dbReference type="GO" id="GO:0140492">
    <property type="term" value="F:metal-dependent deubiquitinase activity"/>
    <property type="evidence" value="ECO:0007669"/>
    <property type="project" value="InterPro"/>
</dbReference>
<comment type="caution">
    <text evidence="11">The sequence shown here is derived from an EMBL/GenBank/DDBJ whole genome shotgun (WGS) entry which is preliminary data.</text>
</comment>
<reference evidence="11 12" key="1">
    <citation type="journal article" date="2013" name="MBio">
        <title>Genome sequencing of the plant pathogen Taphrina deformans, the causal agent of peach leaf curl.</title>
        <authorList>
            <person name="Cisse O.H."/>
            <person name="Almeida J.M.G.C.F."/>
            <person name="Fonseca A."/>
            <person name="Kumar A.A."/>
            <person name="Salojaervi J."/>
            <person name="Overmyer K."/>
            <person name="Hauser P.M."/>
            <person name="Pagni M."/>
        </authorList>
    </citation>
    <scope>NUCLEOTIDE SEQUENCE [LARGE SCALE GENOMIC DNA]</scope>
    <source>
        <strain evidence="12">PYCC 5710 / ATCC 11124 / CBS 356.35 / IMI 108563 / JCM 9778 / NBRC 8474</strain>
    </source>
</reference>
<proteinExistence type="inferred from homology"/>
<evidence type="ECO:0000256" key="3">
    <source>
        <dbReference type="ARBA" id="ARBA00022670"/>
    </source>
</evidence>
<accession>R4XGQ4</accession>
<comment type="similarity">
    <text evidence="2">Belongs to the peptidase M67C family.</text>
</comment>
<sequence length="333" mass="36557">MAPSLMVELDTMKTKLDADYERYKQSQRSQLEIQAKLDTELRAKRQRSEVESVQRAKAQESASAQKASRISPQDIQKRLQALHINSNTSTAAQELAFTKTSRPSLPNSPISFSLPRRLTETPPSVVDRPGSTAPASEHYFTSSASLENDYPLKTIFLPSSLQSTFLSLASSNTARNLETCGILSGTLRNNAYFVTTLIVPAQESTSDTCHTTDEEGLFNYQDANDLFTLGWIHTHPTQTCFLSSVDLHTQCGYQLMLPESIAIVLAPSKTPSAGTFRLTDPPGLHTIKTCTRGGLFHPHDEGGGTMYVGADRASAGHVKEVEGMTFTVEDQRL</sequence>
<keyword evidence="12" id="KW-1185">Reference proteome</keyword>
<dbReference type="VEuPathDB" id="FungiDB:TAPDE_002592"/>